<evidence type="ECO:0000256" key="2">
    <source>
        <dbReference type="SAM" id="SignalP"/>
    </source>
</evidence>
<keyword evidence="2" id="KW-0732">Signal</keyword>
<dbReference type="OrthoDB" id="200190at2"/>
<evidence type="ECO:0000313" key="3">
    <source>
        <dbReference type="EMBL" id="EEF62938.1"/>
    </source>
</evidence>
<dbReference type="InterPro" id="IPR024447">
    <property type="entry name" value="YXWGXW_rpt"/>
</dbReference>
<accession>B9XBQ3</accession>
<dbReference type="AlphaFoldDB" id="B9XBQ3"/>
<dbReference type="Proteomes" id="UP000003688">
    <property type="component" value="Unassembled WGS sequence"/>
</dbReference>
<feature type="signal peptide" evidence="2">
    <location>
        <begin position="1"/>
        <end position="23"/>
    </location>
</feature>
<reference evidence="3 4" key="1">
    <citation type="journal article" date="2011" name="J. Bacteriol.">
        <title>Genome sequence of 'Pedosphaera parvula' Ellin514, an aerobic Verrucomicrobial isolate from pasture soil.</title>
        <authorList>
            <person name="Kant R."/>
            <person name="van Passel M.W."/>
            <person name="Sangwan P."/>
            <person name="Palva A."/>
            <person name="Lucas S."/>
            <person name="Copeland A."/>
            <person name="Lapidus A."/>
            <person name="Glavina Del Rio T."/>
            <person name="Dalin E."/>
            <person name="Tice H."/>
            <person name="Bruce D."/>
            <person name="Goodwin L."/>
            <person name="Pitluck S."/>
            <person name="Chertkov O."/>
            <person name="Larimer F.W."/>
            <person name="Land M.L."/>
            <person name="Hauser L."/>
            <person name="Brettin T.S."/>
            <person name="Detter J.C."/>
            <person name="Han S."/>
            <person name="de Vos W.M."/>
            <person name="Janssen P.H."/>
            <person name="Smidt H."/>
        </authorList>
    </citation>
    <scope>NUCLEOTIDE SEQUENCE [LARGE SCALE GENOMIC DNA]</scope>
    <source>
        <strain evidence="3 4">Ellin514</strain>
    </source>
</reference>
<evidence type="ECO:0000313" key="4">
    <source>
        <dbReference type="Proteomes" id="UP000003688"/>
    </source>
</evidence>
<feature type="region of interest" description="Disordered" evidence="1">
    <location>
        <begin position="131"/>
        <end position="156"/>
    </location>
</feature>
<keyword evidence="4" id="KW-1185">Reference proteome</keyword>
<dbReference type="Pfam" id="PF12779">
    <property type="entry name" value="WXXGXW"/>
    <property type="match status" value="2"/>
</dbReference>
<feature type="compositionally biased region" description="Pro residues" evidence="1">
    <location>
        <begin position="136"/>
        <end position="150"/>
    </location>
</feature>
<organism evidence="3 4">
    <name type="scientific">Pedosphaera parvula (strain Ellin514)</name>
    <dbReference type="NCBI Taxonomy" id="320771"/>
    <lineage>
        <taxon>Bacteria</taxon>
        <taxon>Pseudomonadati</taxon>
        <taxon>Verrucomicrobiota</taxon>
        <taxon>Pedosphaerae</taxon>
        <taxon>Pedosphaerales</taxon>
        <taxon>Pedosphaeraceae</taxon>
        <taxon>Pedosphaera</taxon>
    </lineage>
</organism>
<protein>
    <submittedName>
        <fullName evidence="3">Uncharacterized protein</fullName>
    </submittedName>
</protein>
<dbReference type="RefSeq" id="WP_007413251.1">
    <property type="nucleotide sequence ID" value="NZ_ABOX02000003.1"/>
</dbReference>
<comment type="caution">
    <text evidence="3">The sequence shown here is derived from an EMBL/GenBank/DDBJ whole genome shotgun (WGS) entry which is preliminary data.</text>
</comment>
<gene>
    <name evidence="3" type="ORF">Cflav_PD5573</name>
</gene>
<dbReference type="EMBL" id="ABOX02000003">
    <property type="protein sequence ID" value="EEF62938.1"/>
    <property type="molecule type" value="Genomic_DNA"/>
</dbReference>
<feature type="chain" id="PRO_5002894267" evidence="2">
    <location>
        <begin position="24"/>
        <end position="240"/>
    </location>
</feature>
<evidence type="ECO:0000256" key="1">
    <source>
        <dbReference type="SAM" id="MobiDB-lite"/>
    </source>
</evidence>
<proteinExistence type="predicted"/>
<name>B9XBQ3_PEDPL</name>
<sequence length="240" mass="25653" precursor="true">MYKKVQWIGMIAGVALPLFSAYSQESTPAVTLPATNVLAAPASLPPSAAEVVKLSQSGVGDEVVLAYVKNAQSSYNLSAKDVLALKDSGISSPVLTAMLNHDTALQKQAVPVASPQNQQGQYTYDQKAYVAGNQPPVQPQPTTVAPPPANQAPQVAQPAPVQPQQPVMVQTEPPPAQVEVIPAAPGPDYYWTPGYWSWRGGAYVWIGGSYIIRPRPSAVYVGGYWGHHGRGYVWVGGHWR</sequence>